<organism evidence="1 2">
    <name type="scientific">Metabacillus idriensis</name>
    <dbReference type="NCBI Taxonomy" id="324768"/>
    <lineage>
        <taxon>Bacteria</taxon>
        <taxon>Bacillati</taxon>
        <taxon>Bacillota</taxon>
        <taxon>Bacilli</taxon>
        <taxon>Bacillales</taxon>
        <taxon>Bacillaceae</taxon>
        <taxon>Metabacillus</taxon>
    </lineage>
</organism>
<sequence length="214" mass="25913">MSEVFEKWWKNNSLDMFWYKHRLIMGFDPENPNTIEESLYWKRVNNQREKCLDSKDPEYAILNAPYFDKQYHLQKWWEDLNDYDKKRFLIHVWFNKADGNLYGFDWWLPYFEEVGFISNIDETLPTEPITLYRGIEPLFMKGMSWTPQIEMARHFSESVSLMEDKKLFKTEVDPEYILAILEENAVGYKGELITKGIEYVVNHQKLGKIEEFNY</sequence>
<gene>
    <name evidence="1" type="ORF">GJU41_22550</name>
</gene>
<keyword evidence="2" id="KW-1185">Reference proteome</keyword>
<dbReference type="EMBL" id="WKKF01000016">
    <property type="protein sequence ID" value="MRX56727.1"/>
    <property type="molecule type" value="Genomic_DNA"/>
</dbReference>
<evidence type="ECO:0000313" key="2">
    <source>
        <dbReference type="Proteomes" id="UP000441585"/>
    </source>
</evidence>
<evidence type="ECO:0000313" key="1">
    <source>
        <dbReference type="EMBL" id="MRX56727.1"/>
    </source>
</evidence>
<accession>A0A6I2MHW8</accession>
<dbReference type="AlphaFoldDB" id="A0A6I2MHW8"/>
<name>A0A6I2MHW8_9BACI</name>
<reference evidence="1 2" key="1">
    <citation type="submission" date="2019-11" db="EMBL/GenBank/DDBJ databases">
        <title>Bacillus idriensis genome.</title>
        <authorList>
            <person name="Konopka E.N."/>
            <person name="Newman J.D."/>
        </authorList>
    </citation>
    <scope>NUCLEOTIDE SEQUENCE [LARGE SCALE GENOMIC DNA]</scope>
    <source>
        <strain evidence="1 2">DSM 19097</strain>
    </source>
</reference>
<proteinExistence type="predicted"/>
<dbReference type="Proteomes" id="UP000441585">
    <property type="component" value="Unassembled WGS sequence"/>
</dbReference>
<dbReference type="RefSeq" id="WP_154319671.1">
    <property type="nucleotide sequence ID" value="NZ_CAJGAA010000013.1"/>
</dbReference>
<comment type="caution">
    <text evidence="1">The sequence shown here is derived from an EMBL/GenBank/DDBJ whole genome shotgun (WGS) entry which is preliminary data.</text>
</comment>
<evidence type="ECO:0008006" key="3">
    <source>
        <dbReference type="Google" id="ProtNLM"/>
    </source>
</evidence>
<protein>
    <recommendedName>
        <fullName evidence="3">DUF3841 domain-containing protein</fullName>
    </recommendedName>
</protein>